<evidence type="ECO:0000256" key="3">
    <source>
        <dbReference type="ARBA" id="ARBA00022679"/>
    </source>
</evidence>
<organism evidence="10 11">
    <name type="scientific">Clostridium acetobutylicum (strain ATCC 824 / DSM 792 / JCM 1419 / IAM 19013 / LMG 5710 / NBRC 13948 / NRRL B-527 / VKM B-1787 / 2291 / W)</name>
    <dbReference type="NCBI Taxonomy" id="272562"/>
    <lineage>
        <taxon>Bacteria</taxon>
        <taxon>Bacillati</taxon>
        <taxon>Bacillota</taxon>
        <taxon>Clostridia</taxon>
        <taxon>Eubacteriales</taxon>
        <taxon>Clostridiaceae</taxon>
        <taxon>Clostridium</taxon>
    </lineage>
</organism>
<evidence type="ECO:0000256" key="7">
    <source>
        <dbReference type="ARBA" id="ARBA00023014"/>
    </source>
</evidence>
<sequence length="472" mass="54091">MNILLVNPVIPNKHRILEFCNDEARKAVDKRVLVGPPLGLNMLAGVVPNDNVIIIDQKAETDMNPNYDAADDLEKNIREFKPDIVSFTCLTAQYNGVLKLLELVKRINSKIITTVGGIHPTSAPQDFVGSKADIISIGLGKHSYYSIVKELKLNRDNPNFSRIPGIALNRGNSLYYTRSLGEFTYKEFKENYLLDEVLPNRDLTDKYNYTIPKVNKTIHYLSTSEGCTNKCNFCYLWKMTNGHFYHRSVDAIIQEIKKMDKYNVIRFCDANTFGDVNKAKVLFNRIIEEGLNRNHIYMGDVRTDTVVKYPEIIELASKAGLRITICGLEATSDEELKEYGKDNSIENTKKALKILNEANIYVNGNYIIKPSYDERDFERVGKFIDENPIYNSAFTILTPFPGTEQWEKLQSEIVIKDYDYYNLTNSVLRTKLSEKEFYLKISELYNFSGKSAQKYFAKYGNMTLDRLICGNN</sequence>
<dbReference type="PROSITE" id="PS51332">
    <property type="entry name" value="B12_BINDING"/>
    <property type="match status" value="1"/>
</dbReference>
<evidence type="ECO:0000256" key="6">
    <source>
        <dbReference type="ARBA" id="ARBA00023004"/>
    </source>
</evidence>
<dbReference type="GO" id="GO:0046872">
    <property type="term" value="F:metal ion binding"/>
    <property type="evidence" value="ECO:0007669"/>
    <property type="project" value="UniProtKB-KW"/>
</dbReference>
<name>Q97HK1_CLOAB</name>
<comment type="cofactor">
    <cofactor evidence="1">
        <name>[4Fe-4S] cluster</name>
        <dbReference type="ChEBI" id="CHEBI:49883"/>
    </cofactor>
</comment>
<dbReference type="GO" id="GO:0003824">
    <property type="term" value="F:catalytic activity"/>
    <property type="evidence" value="ECO:0007669"/>
    <property type="project" value="InterPro"/>
</dbReference>
<dbReference type="PROSITE" id="PS51918">
    <property type="entry name" value="RADICAL_SAM"/>
    <property type="match status" value="1"/>
</dbReference>
<dbReference type="Pfam" id="PF02310">
    <property type="entry name" value="B12-binding"/>
    <property type="match status" value="1"/>
</dbReference>
<dbReference type="GO" id="GO:0005829">
    <property type="term" value="C:cytosol"/>
    <property type="evidence" value="ECO:0007669"/>
    <property type="project" value="TreeGrafter"/>
</dbReference>
<evidence type="ECO:0000256" key="4">
    <source>
        <dbReference type="ARBA" id="ARBA00022691"/>
    </source>
</evidence>
<gene>
    <name evidence="10" type="ordered locus">CA_C2010</name>
</gene>
<dbReference type="OrthoDB" id="9801424at2"/>
<dbReference type="STRING" id="272562.CA_C2010"/>
<feature type="domain" description="B12-binding" evidence="8">
    <location>
        <begin position="23"/>
        <end position="158"/>
    </location>
</feature>
<dbReference type="InterPro" id="IPR006638">
    <property type="entry name" value="Elp3/MiaA/NifB-like_rSAM"/>
</dbReference>
<proteinExistence type="predicted"/>
<dbReference type="PANTHER" id="PTHR43409:SF7">
    <property type="entry name" value="BLL1977 PROTEIN"/>
    <property type="match status" value="1"/>
</dbReference>
<protein>
    <submittedName>
        <fullName evidence="10">Predicted Fe-S oxidoreductase</fullName>
    </submittedName>
</protein>
<dbReference type="PATRIC" id="fig|272562.8.peg.2217"/>
<dbReference type="SMART" id="SM00729">
    <property type="entry name" value="Elp3"/>
    <property type="match status" value="1"/>
</dbReference>
<keyword evidence="3" id="KW-0808">Transferase</keyword>
<dbReference type="eggNOG" id="COG1032">
    <property type="taxonomic scope" value="Bacteria"/>
</dbReference>
<evidence type="ECO:0000313" key="10">
    <source>
        <dbReference type="EMBL" id="AAK79969.1"/>
    </source>
</evidence>
<keyword evidence="2" id="KW-0489">Methyltransferase</keyword>
<dbReference type="InterPro" id="IPR007197">
    <property type="entry name" value="rSAM"/>
</dbReference>
<dbReference type="SUPFAM" id="SSF102114">
    <property type="entry name" value="Radical SAM enzymes"/>
    <property type="match status" value="1"/>
</dbReference>
<dbReference type="InterPro" id="IPR058240">
    <property type="entry name" value="rSAM_sf"/>
</dbReference>
<evidence type="ECO:0000256" key="5">
    <source>
        <dbReference type="ARBA" id="ARBA00022723"/>
    </source>
</evidence>
<dbReference type="GO" id="GO:0051539">
    <property type="term" value="F:4 iron, 4 sulfur cluster binding"/>
    <property type="evidence" value="ECO:0007669"/>
    <property type="project" value="UniProtKB-KW"/>
</dbReference>
<dbReference type="Gene3D" id="3.40.50.280">
    <property type="entry name" value="Cobalamin-binding domain"/>
    <property type="match status" value="1"/>
</dbReference>
<dbReference type="PANTHER" id="PTHR43409">
    <property type="entry name" value="ANAEROBIC MAGNESIUM-PROTOPORPHYRIN IX MONOMETHYL ESTER CYCLASE-RELATED"/>
    <property type="match status" value="1"/>
</dbReference>
<dbReference type="PIR" id="F97147">
    <property type="entry name" value="F97147"/>
</dbReference>
<feature type="domain" description="Radical SAM core" evidence="9">
    <location>
        <begin position="213"/>
        <end position="435"/>
    </location>
</feature>
<dbReference type="EMBL" id="AE001437">
    <property type="protein sequence ID" value="AAK79969.1"/>
    <property type="molecule type" value="Genomic_DNA"/>
</dbReference>
<dbReference type="RefSeq" id="WP_010965310.1">
    <property type="nucleotide sequence ID" value="NC_003030.1"/>
</dbReference>
<dbReference type="AlphaFoldDB" id="Q97HK1"/>
<dbReference type="InterPro" id="IPR006158">
    <property type="entry name" value="Cobalamin-bd"/>
</dbReference>
<dbReference type="HOGENOM" id="CLU_021572_7_0_9"/>
<dbReference type="CDD" id="cd02068">
    <property type="entry name" value="radical_SAM_B12_BD"/>
    <property type="match status" value="1"/>
</dbReference>
<dbReference type="GO" id="GO:0031419">
    <property type="term" value="F:cobalamin binding"/>
    <property type="evidence" value="ECO:0007669"/>
    <property type="project" value="InterPro"/>
</dbReference>
<accession>Q97HK1</accession>
<dbReference type="InterPro" id="IPR051198">
    <property type="entry name" value="BchE-like"/>
</dbReference>
<dbReference type="InterPro" id="IPR023404">
    <property type="entry name" value="rSAM_horseshoe"/>
</dbReference>
<dbReference type="InterPro" id="IPR034466">
    <property type="entry name" value="Methyltransferase_Class_B"/>
</dbReference>
<dbReference type="SFLD" id="SFLDG01123">
    <property type="entry name" value="methyltransferase_(Class_B)"/>
    <property type="match status" value="1"/>
</dbReference>
<dbReference type="Pfam" id="PF04055">
    <property type="entry name" value="Radical_SAM"/>
    <property type="match status" value="1"/>
</dbReference>
<keyword evidence="11" id="KW-1185">Reference proteome</keyword>
<keyword evidence="5" id="KW-0479">Metal-binding</keyword>
<dbReference type="Gene3D" id="3.80.30.20">
    <property type="entry name" value="tm_1862 like domain"/>
    <property type="match status" value="1"/>
</dbReference>
<evidence type="ECO:0000259" key="8">
    <source>
        <dbReference type="PROSITE" id="PS51332"/>
    </source>
</evidence>
<evidence type="ECO:0000259" key="9">
    <source>
        <dbReference type="PROSITE" id="PS51918"/>
    </source>
</evidence>
<evidence type="ECO:0000256" key="1">
    <source>
        <dbReference type="ARBA" id="ARBA00001966"/>
    </source>
</evidence>
<dbReference type="Proteomes" id="UP000000814">
    <property type="component" value="Chromosome"/>
</dbReference>
<keyword evidence="4" id="KW-0949">S-adenosyl-L-methionine</keyword>
<dbReference type="SFLD" id="SFLDS00029">
    <property type="entry name" value="Radical_SAM"/>
    <property type="match status" value="1"/>
</dbReference>
<dbReference type="CDD" id="cd01335">
    <property type="entry name" value="Radical_SAM"/>
    <property type="match status" value="1"/>
</dbReference>
<evidence type="ECO:0000313" key="11">
    <source>
        <dbReference type="Proteomes" id="UP000000814"/>
    </source>
</evidence>
<reference evidence="10 11" key="1">
    <citation type="journal article" date="2001" name="J. Bacteriol.">
        <title>Genome sequence and comparative analysis of the solvent-producing bacterium Clostridium acetobutylicum.</title>
        <authorList>
            <person name="Nolling J."/>
            <person name="Breton G."/>
            <person name="Omelchenko M.V."/>
            <person name="Makarova K.S."/>
            <person name="Zeng Q."/>
            <person name="Gibson R."/>
            <person name="Lee H.M."/>
            <person name="Dubois J."/>
            <person name="Qiu D."/>
            <person name="Hitti J."/>
            <person name="Wolf Y.I."/>
            <person name="Tatusov R.L."/>
            <person name="Sabathe F."/>
            <person name="Doucette-Stamm L."/>
            <person name="Soucaille P."/>
            <person name="Daly M.J."/>
            <person name="Bennett G.N."/>
            <person name="Koonin E.V."/>
            <person name="Smith D.R."/>
        </authorList>
    </citation>
    <scope>NUCLEOTIDE SEQUENCE [LARGE SCALE GENOMIC DNA]</scope>
    <source>
        <strain evidence="11">ATCC 824 / DSM 792 / JCM 1419 / LMG 5710 / VKM B-1787</strain>
    </source>
</reference>
<dbReference type="KEGG" id="cac:CA_C2010"/>
<keyword evidence="6" id="KW-0408">Iron</keyword>
<dbReference type="GeneID" id="44998497"/>
<evidence type="ECO:0000256" key="2">
    <source>
        <dbReference type="ARBA" id="ARBA00022603"/>
    </source>
</evidence>
<dbReference type="SFLD" id="SFLDG01082">
    <property type="entry name" value="B12-binding_domain_containing"/>
    <property type="match status" value="1"/>
</dbReference>
<keyword evidence="7" id="KW-0411">Iron-sulfur</keyword>